<dbReference type="VEuPathDB" id="FungiDB:BTJ68_07301"/>
<dbReference type="InterPro" id="IPR046341">
    <property type="entry name" value="SET_dom_sf"/>
</dbReference>
<dbReference type="AlphaFoldDB" id="A0A3M7GXE3"/>
<dbReference type="SUPFAM" id="SSF82199">
    <property type="entry name" value="SET domain"/>
    <property type="match status" value="1"/>
</dbReference>
<evidence type="ECO:0000313" key="3">
    <source>
        <dbReference type="Proteomes" id="UP000281468"/>
    </source>
</evidence>
<sequence length="346" mass="38601">MSTSSRQSVKSCELSCYQDSFKTINMTETEKDQFFTLENVPGKGKGLIASQSIPKGTCIISEPPLFTTDALEDPNNIEKDLGRIVRSLSKEGQRAFLSLHNNNPGSDPFSNIIRSNGYPLGPSSDVGGIFPLVARINHSCLPNAQHAWSDKHQKMLVHAVRNIEPGCELTLSYIAGGPSTERRKNIKTYFGFDCACELCSLAPEARKISDERLQKAQKLDEAIGDPKRVRYTPDRALADCRELLSIYESEQVMDLRLPRLYYDALQICGMHSDQARVCVFAQRSRDARILCEGKDSSEAAALEKLVSKPSSFENFGVTKNWKSALGEVPKDVGDVDFEQWLWRAKN</sequence>
<gene>
    <name evidence="2" type="ORF">D0862_04882</name>
</gene>
<evidence type="ECO:0000259" key="1">
    <source>
        <dbReference type="PROSITE" id="PS50280"/>
    </source>
</evidence>
<accession>A0A3M7GXE3</accession>
<dbReference type="InterPro" id="IPR001214">
    <property type="entry name" value="SET_dom"/>
</dbReference>
<organism evidence="2 3">
    <name type="scientific">Hortaea werneckii</name>
    <name type="common">Black yeast</name>
    <name type="synonym">Cladosporium werneckii</name>
    <dbReference type="NCBI Taxonomy" id="91943"/>
    <lineage>
        <taxon>Eukaryota</taxon>
        <taxon>Fungi</taxon>
        <taxon>Dikarya</taxon>
        <taxon>Ascomycota</taxon>
        <taxon>Pezizomycotina</taxon>
        <taxon>Dothideomycetes</taxon>
        <taxon>Dothideomycetidae</taxon>
        <taxon>Mycosphaerellales</taxon>
        <taxon>Teratosphaeriaceae</taxon>
        <taxon>Hortaea</taxon>
    </lineage>
</organism>
<dbReference type="Gene3D" id="2.170.270.10">
    <property type="entry name" value="SET domain"/>
    <property type="match status" value="1"/>
</dbReference>
<dbReference type="PANTHER" id="PTHR47332">
    <property type="entry name" value="SET DOMAIN-CONTAINING PROTEIN 5"/>
    <property type="match status" value="1"/>
</dbReference>
<dbReference type="PROSITE" id="PS50280">
    <property type="entry name" value="SET"/>
    <property type="match status" value="1"/>
</dbReference>
<name>A0A3M7GXE3_HORWE</name>
<comment type="caution">
    <text evidence="2">The sequence shown here is derived from an EMBL/GenBank/DDBJ whole genome shotgun (WGS) entry which is preliminary data.</text>
</comment>
<feature type="domain" description="SET" evidence="1">
    <location>
        <begin position="30"/>
        <end position="174"/>
    </location>
</feature>
<protein>
    <recommendedName>
        <fullName evidence="1">SET domain-containing protein</fullName>
    </recommendedName>
</protein>
<dbReference type="Pfam" id="PF00856">
    <property type="entry name" value="SET"/>
    <property type="match status" value="1"/>
</dbReference>
<dbReference type="SMART" id="SM00317">
    <property type="entry name" value="SET"/>
    <property type="match status" value="1"/>
</dbReference>
<proteinExistence type="predicted"/>
<evidence type="ECO:0000313" key="2">
    <source>
        <dbReference type="EMBL" id="RMZ05658.1"/>
    </source>
</evidence>
<dbReference type="EMBL" id="QWIQ01000122">
    <property type="protein sequence ID" value="RMZ05658.1"/>
    <property type="molecule type" value="Genomic_DNA"/>
</dbReference>
<dbReference type="InterPro" id="IPR053185">
    <property type="entry name" value="SET_domain_protein"/>
</dbReference>
<reference evidence="2 3" key="1">
    <citation type="journal article" date="2018" name="BMC Genomics">
        <title>Genomic evidence for intraspecific hybridization in a clonal and extremely halotolerant yeast.</title>
        <authorList>
            <person name="Gostincar C."/>
            <person name="Stajich J.E."/>
            <person name="Zupancic J."/>
            <person name="Zalar P."/>
            <person name="Gunde-Cimerman N."/>
        </authorList>
    </citation>
    <scope>NUCLEOTIDE SEQUENCE [LARGE SCALE GENOMIC DNA]</scope>
    <source>
        <strain evidence="2 3">EXF-171</strain>
    </source>
</reference>
<dbReference type="Proteomes" id="UP000281468">
    <property type="component" value="Unassembled WGS sequence"/>
</dbReference>
<dbReference type="CDD" id="cd20071">
    <property type="entry name" value="SET_SMYD"/>
    <property type="match status" value="1"/>
</dbReference>
<dbReference type="PANTHER" id="PTHR47332:SF4">
    <property type="entry name" value="SET DOMAIN-CONTAINING PROTEIN 5"/>
    <property type="match status" value="1"/>
</dbReference>